<feature type="transmembrane region" description="Helical" evidence="6">
    <location>
        <begin position="20"/>
        <end position="36"/>
    </location>
</feature>
<dbReference type="InterPro" id="IPR036259">
    <property type="entry name" value="MFS_trans_sf"/>
</dbReference>
<feature type="transmembrane region" description="Helical" evidence="6">
    <location>
        <begin position="120"/>
        <end position="139"/>
    </location>
</feature>
<feature type="transmembrane region" description="Helical" evidence="6">
    <location>
        <begin position="151"/>
        <end position="171"/>
    </location>
</feature>
<evidence type="ECO:0000256" key="2">
    <source>
        <dbReference type="ARBA" id="ARBA00022448"/>
    </source>
</evidence>
<dbReference type="Gene3D" id="1.20.1250.20">
    <property type="entry name" value="MFS general substrate transporter like domains"/>
    <property type="match status" value="2"/>
</dbReference>
<evidence type="ECO:0000259" key="7">
    <source>
        <dbReference type="PROSITE" id="PS50850"/>
    </source>
</evidence>
<keyword evidence="9" id="KW-1185">Reference proteome</keyword>
<dbReference type="Proteomes" id="UP000253606">
    <property type="component" value="Chromosome"/>
</dbReference>
<dbReference type="InterPro" id="IPR020846">
    <property type="entry name" value="MFS_dom"/>
</dbReference>
<dbReference type="PANTHER" id="PTHR43791">
    <property type="entry name" value="PERMEASE-RELATED"/>
    <property type="match status" value="1"/>
</dbReference>
<dbReference type="GO" id="GO:0005886">
    <property type="term" value="C:plasma membrane"/>
    <property type="evidence" value="ECO:0007669"/>
    <property type="project" value="TreeGrafter"/>
</dbReference>
<organism evidence="8 9">
    <name type="scientific">Acidisarcina polymorpha</name>
    <dbReference type="NCBI Taxonomy" id="2211140"/>
    <lineage>
        <taxon>Bacteria</taxon>
        <taxon>Pseudomonadati</taxon>
        <taxon>Acidobacteriota</taxon>
        <taxon>Terriglobia</taxon>
        <taxon>Terriglobales</taxon>
        <taxon>Acidobacteriaceae</taxon>
        <taxon>Acidisarcina</taxon>
    </lineage>
</organism>
<dbReference type="EMBL" id="CP030840">
    <property type="protein sequence ID" value="AXC12525.1"/>
    <property type="molecule type" value="Genomic_DNA"/>
</dbReference>
<feature type="transmembrane region" description="Helical" evidence="6">
    <location>
        <begin position="333"/>
        <end position="357"/>
    </location>
</feature>
<feature type="domain" description="Major facilitator superfamily (MFS) profile" evidence="7">
    <location>
        <begin position="23"/>
        <end position="424"/>
    </location>
</feature>
<dbReference type="AlphaFoldDB" id="A0A2Z5G1K1"/>
<protein>
    <submittedName>
        <fullName evidence="8">2-ketogluconate transporter</fullName>
    </submittedName>
</protein>
<feature type="transmembrane region" description="Helical" evidence="6">
    <location>
        <begin position="275"/>
        <end position="297"/>
    </location>
</feature>
<evidence type="ECO:0000256" key="3">
    <source>
        <dbReference type="ARBA" id="ARBA00022692"/>
    </source>
</evidence>
<dbReference type="SUPFAM" id="SSF103473">
    <property type="entry name" value="MFS general substrate transporter"/>
    <property type="match status" value="1"/>
</dbReference>
<feature type="transmembrane region" description="Helical" evidence="6">
    <location>
        <begin position="369"/>
        <end position="394"/>
    </location>
</feature>
<evidence type="ECO:0000256" key="1">
    <source>
        <dbReference type="ARBA" id="ARBA00004141"/>
    </source>
</evidence>
<dbReference type="Pfam" id="PF07690">
    <property type="entry name" value="MFS_1"/>
    <property type="match status" value="1"/>
</dbReference>
<keyword evidence="4 6" id="KW-1133">Transmembrane helix</keyword>
<evidence type="ECO:0000256" key="6">
    <source>
        <dbReference type="SAM" id="Phobius"/>
    </source>
</evidence>
<accession>A0A2Z5G1K1</accession>
<dbReference type="KEGG" id="abas:ACPOL_3230"/>
<gene>
    <name evidence="8" type="ORF">ACPOL_3230</name>
</gene>
<dbReference type="CDD" id="cd17319">
    <property type="entry name" value="MFS_ExuT_GudP_like"/>
    <property type="match status" value="1"/>
</dbReference>
<evidence type="ECO:0000256" key="5">
    <source>
        <dbReference type="ARBA" id="ARBA00023136"/>
    </source>
</evidence>
<evidence type="ECO:0000313" key="8">
    <source>
        <dbReference type="EMBL" id="AXC12525.1"/>
    </source>
</evidence>
<keyword evidence="2" id="KW-0813">Transport</keyword>
<keyword evidence="3 6" id="KW-0812">Transmembrane</keyword>
<dbReference type="PANTHER" id="PTHR43791:SF100">
    <property type="entry name" value="SUGAR TRANSPORTER"/>
    <property type="match status" value="1"/>
</dbReference>
<dbReference type="PROSITE" id="PS50850">
    <property type="entry name" value="MFS"/>
    <property type="match status" value="1"/>
</dbReference>
<name>A0A2Z5G1K1_9BACT</name>
<feature type="transmembrane region" description="Helical" evidence="6">
    <location>
        <begin position="309"/>
        <end position="327"/>
    </location>
</feature>
<feature type="transmembrane region" description="Helical" evidence="6">
    <location>
        <begin position="242"/>
        <end position="263"/>
    </location>
</feature>
<feature type="transmembrane region" description="Helical" evidence="6">
    <location>
        <begin position="400"/>
        <end position="419"/>
    </location>
</feature>
<proteinExistence type="predicted"/>
<sequence>MLDRQVENTELVHRQLRRRWFYLLPAVFVTYSLAYLDRANYGFGAAAGLAKTLNISNSRSAFLGSLFFLGYFLFQVPGAAYARRRSVTRLVFYSLIAWGLLAALTGVIREFWLLALDRLLLGVAESLIFPAMLILLTNWFSRAERSRANTILILGNPITVLWMSAATGYLIKAVGWQMAFVIEGLPSVVWAFVWLLVARDRPEQVSWLSPDSCSQLTRELALEQRAIPLTSNLGAALRKPSVLLLCLQFFCWSVGLYGFVLWLPTIIHAGMSQGIETVGLLSAVPYLLAIILMLVVSYASDRTLSRKRFVWPFLVLSGIALLGSYLTAAHSFWWAYGFLILAGGCMYAPYGPFWAIIPETLPRNVVGEVLALVNCCGALGAFVGSWVVGLLQALTGNSRAGFLLMSISLILSGGIILFLRPLNQKLRSMPGN</sequence>
<evidence type="ECO:0000313" key="9">
    <source>
        <dbReference type="Proteomes" id="UP000253606"/>
    </source>
</evidence>
<feature type="transmembrane region" description="Helical" evidence="6">
    <location>
        <begin position="61"/>
        <end position="83"/>
    </location>
</feature>
<keyword evidence="5 6" id="KW-0472">Membrane</keyword>
<feature type="transmembrane region" description="Helical" evidence="6">
    <location>
        <begin position="177"/>
        <end position="197"/>
    </location>
</feature>
<feature type="transmembrane region" description="Helical" evidence="6">
    <location>
        <begin position="90"/>
        <end position="108"/>
    </location>
</feature>
<dbReference type="GO" id="GO:0022857">
    <property type="term" value="F:transmembrane transporter activity"/>
    <property type="evidence" value="ECO:0007669"/>
    <property type="project" value="InterPro"/>
</dbReference>
<comment type="subcellular location">
    <subcellularLocation>
        <location evidence="1">Membrane</location>
        <topology evidence="1">Multi-pass membrane protein</topology>
    </subcellularLocation>
</comment>
<dbReference type="InterPro" id="IPR011701">
    <property type="entry name" value="MFS"/>
</dbReference>
<reference evidence="8 9" key="1">
    <citation type="journal article" date="2018" name="Front. Microbiol.">
        <title>Hydrolytic Capabilities as a Key to Environmental Success: Chitinolytic and Cellulolytic Acidobacteria From Acidic Sub-arctic Soils and Boreal Peatlands.</title>
        <authorList>
            <person name="Belova S.E."/>
            <person name="Ravin N.V."/>
            <person name="Pankratov T.A."/>
            <person name="Rakitin A.L."/>
            <person name="Ivanova A.A."/>
            <person name="Beletsky A.V."/>
            <person name="Mardanov A.V."/>
            <person name="Sinninghe Damste J.S."/>
            <person name="Dedysh S.N."/>
        </authorList>
    </citation>
    <scope>NUCLEOTIDE SEQUENCE [LARGE SCALE GENOMIC DNA]</scope>
    <source>
        <strain evidence="8 9">SBC82</strain>
    </source>
</reference>
<evidence type="ECO:0000256" key="4">
    <source>
        <dbReference type="ARBA" id="ARBA00022989"/>
    </source>
</evidence>